<organism evidence="4 5">
    <name type="scientific">Methanofollis fontis</name>
    <dbReference type="NCBI Taxonomy" id="2052832"/>
    <lineage>
        <taxon>Archaea</taxon>
        <taxon>Methanobacteriati</taxon>
        <taxon>Methanobacteriota</taxon>
        <taxon>Stenosarchaea group</taxon>
        <taxon>Methanomicrobia</taxon>
        <taxon>Methanomicrobiales</taxon>
        <taxon>Methanomicrobiaceae</taxon>
        <taxon>Methanofollis</taxon>
    </lineage>
</organism>
<dbReference type="Gene3D" id="3.40.50.10680">
    <property type="entry name" value="CofD-like domains"/>
    <property type="match status" value="1"/>
</dbReference>
<evidence type="ECO:0000256" key="1">
    <source>
        <dbReference type="ARBA" id="ARBA00022679"/>
    </source>
</evidence>
<evidence type="ECO:0000256" key="3">
    <source>
        <dbReference type="HAMAP-Rule" id="MF_01257"/>
    </source>
</evidence>
<comment type="pathway">
    <text evidence="3">Cofactor biosynthesis; coenzyme F420 biosynthesis.</text>
</comment>
<dbReference type="PANTHER" id="PTHR43007:SF1">
    <property type="entry name" value="2-PHOSPHO-L-LACTATE TRANSFERASE"/>
    <property type="match status" value="1"/>
</dbReference>
<dbReference type="HAMAP" id="MF_01257">
    <property type="entry name" value="CofD"/>
    <property type="match status" value="1"/>
</dbReference>
<dbReference type="CDD" id="cd07186">
    <property type="entry name" value="CofD_like"/>
    <property type="match status" value="1"/>
</dbReference>
<protein>
    <recommendedName>
        <fullName evidence="3">2-phospho-L-lactate transferase</fullName>
        <ecNumber evidence="3">2.7.8.28</ecNumber>
    </recommendedName>
    <alternativeName>
        <fullName evidence="3">EPPG:FO PEP transferase</fullName>
    </alternativeName>
</protein>
<dbReference type="GO" id="GO:0052645">
    <property type="term" value="P:F420-0 metabolic process"/>
    <property type="evidence" value="ECO:0007669"/>
    <property type="project" value="UniProtKB-UniRule"/>
</dbReference>
<comment type="caution">
    <text evidence="3">Lacks conserved residue(s) required for the propagation of feature annotation.</text>
</comment>
<dbReference type="GO" id="GO:0043743">
    <property type="term" value="F:LPPG:FO 2-phospho-L-lactate transferase activity"/>
    <property type="evidence" value="ECO:0007669"/>
    <property type="project" value="UniProtKB-EC"/>
</dbReference>
<sequence>MITFLSGGTGTPKLLRGMRNLVADDQIAVVVNTAEDMWLSGNHMSPDIDTVLYLYAGLLNTDTWWGIRGDTFATHKFLERIDDGEFIAIGDRDRAVHIARARMLWDGLSLTAATERIADALGVQARVLPMTDAEVTTYVETAGGPMHFQEYWVRHRGEVAIDGVVRMGEREPAASEAAIAAIRDAEAVILGPSNPVTSISPILECGGIREALEEQFVIAVSPFIGDRPVSGPAAALMEAWGMEASSAGTYTLYRDFCDVFVQDIRDSCDVPGSLRLDTMMSDERRAEALAWEMMAIVRAVERRRG</sequence>
<dbReference type="Pfam" id="PF01933">
    <property type="entry name" value="CofD"/>
    <property type="match status" value="1"/>
</dbReference>
<dbReference type="EMBL" id="PGCL01000001">
    <property type="protein sequence ID" value="TAJ45710.1"/>
    <property type="molecule type" value="Genomic_DNA"/>
</dbReference>
<dbReference type="OrthoDB" id="59563at2157"/>
<dbReference type="PANTHER" id="PTHR43007">
    <property type="entry name" value="2-PHOSPHO-L-LACTATE TRANSFERASE"/>
    <property type="match status" value="1"/>
</dbReference>
<evidence type="ECO:0000313" key="5">
    <source>
        <dbReference type="Proteomes" id="UP000292580"/>
    </source>
</evidence>
<dbReference type="Gene3D" id="1.10.8.240">
    <property type="entry name" value="CofD-like domain"/>
    <property type="match status" value="1"/>
</dbReference>
<dbReference type="RefSeq" id="WP_130646075.1">
    <property type="nucleotide sequence ID" value="NZ_PGCL01000001.1"/>
</dbReference>
<dbReference type="AlphaFoldDB" id="A0A483CWT7"/>
<keyword evidence="2 3" id="KW-0460">Magnesium</keyword>
<dbReference type="SUPFAM" id="SSF142338">
    <property type="entry name" value="CofD-like"/>
    <property type="match status" value="1"/>
</dbReference>
<comment type="subunit">
    <text evidence="3">Homodimer.</text>
</comment>
<comment type="catalytic activity">
    <reaction evidence="3">
        <text>(2S)-lactyl-2-diphospho-5'-guanosine + 7,8-didemethyl-8-hydroxy-5-deazariboflavin = oxidized coenzyme F420-0 + GMP + H(+)</text>
        <dbReference type="Rhea" id="RHEA:63444"/>
        <dbReference type="ChEBI" id="CHEBI:15378"/>
        <dbReference type="ChEBI" id="CHEBI:58115"/>
        <dbReference type="ChEBI" id="CHEBI:59435"/>
        <dbReference type="ChEBI" id="CHEBI:59904"/>
        <dbReference type="ChEBI" id="CHEBI:59907"/>
        <dbReference type="EC" id="2.7.8.28"/>
    </reaction>
</comment>
<comment type="cofactor">
    <cofactor evidence="3">
        <name>Mg(2+)</name>
        <dbReference type="ChEBI" id="CHEBI:18420"/>
    </cofactor>
</comment>
<dbReference type="EC" id="2.7.8.28" evidence="3"/>
<dbReference type="InterPro" id="IPR038136">
    <property type="entry name" value="CofD-like_dom_sf"/>
</dbReference>
<dbReference type="UniPathway" id="UPA00071"/>
<evidence type="ECO:0000313" key="4">
    <source>
        <dbReference type="EMBL" id="TAJ45710.1"/>
    </source>
</evidence>
<dbReference type="NCBIfam" id="TIGR01819">
    <property type="entry name" value="F420_cofD"/>
    <property type="match status" value="1"/>
</dbReference>
<reference evidence="4 5" key="1">
    <citation type="submission" date="2017-11" db="EMBL/GenBank/DDBJ databases">
        <title>Isolation and Characterization of Methanofollis Species from Methane Seep Offshore SW Taiwan.</title>
        <authorList>
            <person name="Teng N.-H."/>
            <person name="Lai M.-C."/>
            <person name="Chen S.-C."/>
        </authorList>
    </citation>
    <scope>NUCLEOTIDE SEQUENCE [LARGE SCALE GENOMIC DNA]</scope>
    <source>
        <strain evidence="4 5">FWC-SCC2</strain>
    </source>
</reference>
<dbReference type="InterPro" id="IPR010115">
    <property type="entry name" value="FbiA/CofD"/>
</dbReference>
<comment type="caution">
    <text evidence="4">The sequence shown here is derived from an EMBL/GenBank/DDBJ whole genome shotgun (WGS) entry which is preliminary data.</text>
</comment>
<comment type="function">
    <text evidence="3">Catalyzes the transfer of the 2-phospholactate moiety from (2S)-lactyl-2-diphospho-5'-guanosine to 7,8-didemethyl-8-hydroxy-5-deazariboflavin (FO) with the formation of oxidized coenzyme F420-0 and GMP.</text>
</comment>
<dbReference type="GO" id="GO:0000287">
    <property type="term" value="F:magnesium ion binding"/>
    <property type="evidence" value="ECO:0007669"/>
    <property type="project" value="InterPro"/>
</dbReference>
<accession>A0A483CWT7</accession>
<dbReference type="InterPro" id="IPR002882">
    <property type="entry name" value="CofD"/>
</dbReference>
<keyword evidence="1 3" id="KW-0808">Transferase</keyword>
<name>A0A483CWT7_9EURY</name>
<comment type="similarity">
    <text evidence="3">Belongs to the CofD family.</text>
</comment>
<evidence type="ECO:0000256" key="2">
    <source>
        <dbReference type="ARBA" id="ARBA00022842"/>
    </source>
</evidence>
<gene>
    <name evidence="3" type="primary">cofD</name>
    <name evidence="4" type="ORF">CUJ86_03075</name>
</gene>
<feature type="binding site" evidence="3">
    <location>
        <position position="49"/>
    </location>
    <ligand>
        <name>7,8-didemethyl-8-hydroxy-5-deazariboflavin</name>
        <dbReference type="ChEBI" id="CHEBI:59904"/>
    </ligand>
</feature>
<dbReference type="Proteomes" id="UP000292580">
    <property type="component" value="Unassembled WGS sequence"/>
</dbReference>
<proteinExistence type="inferred from homology"/>
<keyword evidence="5" id="KW-1185">Reference proteome</keyword>